<dbReference type="PROSITE" id="PS00455">
    <property type="entry name" value="AMP_BINDING"/>
    <property type="match status" value="1"/>
</dbReference>
<evidence type="ECO:0000256" key="1">
    <source>
        <dbReference type="ARBA" id="ARBA00004924"/>
    </source>
</evidence>
<feature type="domain" description="AMP-binding enzyme C-terminal" evidence="4">
    <location>
        <begin position="440"/>
        <end position="515"/>
    </location>
</feature>
<comment type="pathway">
    <text evidence="1">Siderophore biosynthesis.</text>
</comment>
<dbReference type="InterPro" id="IPR020845">
    <property type="entry name" value="AMP-binding_CS"/>
</dbReference>
<dbReference type="STRING" id="888061.AXF15_01785"/>
<dbReference type="GO" id="GO:0016878">
    <property type="term" value="F:acid-thiol ligase activity"/>
    <property type="evidence" value="ECO:0007669"/>
    <property type="project" value="UniProtKB-ARBA"/>
</dbReference>
<dbReference type="Pfam" id="PF00501">
    <property type="entry name" value="AMP-binding"/>
    <property type="match status" value="1"/>
</dbReference>
<dbReference type="AlphaFoldDB" id="A0A109W5E7"/>
<dbReference type="Gene3D" id="3.30.300.30">
    <property type="match status" value="1"/>
</dbReference>
<dbReference type="RefSeq" id="WP_066602512.1">
    <property type="nucleotide sequence ID" value="NZ_CP014230.1"/>
</dbReference>
<dbReference type="PANTHER" id="PTHR43767:SF1">
    <property type="entry name" value="NONRIBOSOMAL PEPTIDE SYNTHASE PES1 (EUROFUNG)-RELATED"/>
    <property type="match status" value="1"/>
</dbReference>
<dbReference type="Pfam" id="PF13193">
    <property type="entry name" value="AMP-binding_C"/>
    <property type="match status" value="1"/>
</dbReference>
<proteinExistence type="predicted"/>
<dbReference type="InterPro" id="IPR045851">
    <property type="entry name" value="AMP-bd_C_sf"/>
</dbReference>
<dbReference type="Gene3D" id="3.40.50.980">
    <property type="match status" value="2"/>
</dbReference>
<keyword evidence="2" id="KW-0436">Ligase</keyword>
<dbReference type="Gene3D" id="2.30.38.10">
    <property type="entry name" value="Luciferase, Domain 3"/>
    <property type="match status" value="1"/>
</dbReference>
<name>A0A109W5E7_9BACT</name>
<sequence>MYIVPEETYIASGYWQPYSLGEELRRSAERHADRIAVVSGERRVTYRELDQLVDEYAAGMIELGIRPGDRVLLQLPNRLAFVLTAFALFRLGAIPIMGLPANREADIAALCRLAEPVAYITTDKYGSTEYRSIVETLSSGHPYLKYFITDNGGIEDTIPLESLRRPDPVINWVPPHFTETAVLLLSGGTTGTPKLIPRRHTDYVYNARAAAKRCRLDEDSAYLVVLPVAHNFSLSSPGIIGTLLSGGKVVLSESAGSDTAFDLIEREKITFTALVPALLGLWLEAREWEEADLSSLVFIEAGGSAVDPGMAARVEAAFNCKLVNVFGTAEGLICMTSLDDDEDVICNTQGYPISPADEVRIVDAEDRDVPPGEAGELLSRGPYTIQGYYRAPEVNRHAVTSDGYYRTGDIARFVHDGRIQVCGRIKEQINRAGEKIAPVEVETVLRTHPLITDAAVVGAKDEALGERICAWIMTDGAEVTLASLYVFLEENGVARFKYPDQLERLDAWPVTSVGKVDKRKLSTMAEERYVRRDV</sequence>
<evidence type="ECO:0000313" key="5">
    <source>
        <dbReference type="EMBL" id="AMD91968.1"/>
    </source>
</evidence>
<reference evidence="6" key="1">
    <citation type="submission" date="2016-02" db="EMBL/GenBank/DDBJ databases">
        <authorList>
            <person name="Holder M.E."/>
            <person name="Ajami N.J."/>
            <person name="Petrosino J.F."/>
        </authorList>
    </citation>
    <scope>NUCLEOTIDE SEQUENCE [LARGE SCALE GENOMIC DNA]</scope>
    <source>
        <strain evidence="6">DSM 12838</strain>
    </source>
</reference>
<evidence type="ECO:0008006" key="7">
    <source>
        <dbReference type="Google" id="ProtNLM"/>
    </source>
</evidence>
<feature type="domain" description="AMP-dependent synthetase/ligase" evidence="3">
    <location>
        <begin position="24"/>
        <end position="389"/>
    </location>
</feature>
<evidence type="ECO:0000259" key="4">
    <source>
        <dbReference type="Pfam" id="PF13193"/>
    </source>
</evidence>
<evidence type="ECO:0000313" key="6">
    <source>
        <dbReference type="Proteomes" id="UP000063964"/>
    </source>
</evidence>
<dbReference type="PANTHER" id="PTHR43767">
    <property type="entry name" value="LONG-CHAIN-FATTY-ACID--COA LIGASE"/>
    <property type="match status" value="1"/>
</dbReference>
<keyword evidence="6" id="KW-1185">Reference proteome</keyword>
<dbReference type="InterPro" id="IPR050237">
    <property type="entry name" value="ATP-dep_AMP-bd_enzyme"/>
</dbReference>
<evidence type="ECO:0000256" key="2">
    <source>
        <dbReference type="ARBA" id="ARBA00022598"/>
    </source>
</evidence>
<dbReference type="InterPro" id="IPR025110">
    <property type="entry name" value="AMP-bd_C"/>
</dbReference>
<accession>A0A109W5E7</accession>
<dbReference type="Proteomes" id="UP000063964">
    <property type="component" value="Chromosome"/>
</dbReference>
<dbReference type="FunFam" id="2.30.38.10:FF:000003">
    <property type="entry name" value="Vibriobactin-specific 2,3-dihydroxybenzoate-AMP ligase"/>
    <property type="match status" value="1"/>
</dbReference>
<evidence type="ECO:0000259" key="3">
    <source>
        <dbReference type="Pfam" id="PF00501"/>
    </source>
</evidence>
<dbReference type="KEGG" id="doa:AXF15_01785"/>
<dbReference type="InterPro" id="IPR000873">
    <property type="entry name" value="AMP-dep_synth/lig_dom"/>
</dbReference>
<dbReference type="EMBL" id="CP014230">
    <property type="protein sequence ID" value="AMD91968.1"/>
    <property type="molecule type" value="Genomic_DNA"/>
</dbReference>
<organism evidence="5 6">
    <name type="scientific">Desulfomicrobium orale DSM 12838</name>
    <dbReference type="NCBI Taxonomy" id="888061"/>
    <lineage>
        <taxon>Bacteria</taxon>
        <taxon>Pseudomonadati</taxon>
        <taxon>Thermodesulfobacteriota</taxon>
        <taxon>Desulfovibrionia</taxon>
        <taxon>Desulfovibrionales</taxon>
        <taxon>Desulfomicrobiaceae</taxon>
        <taxon>Desulfomicrobium</taxon>
    </lineage>
</organism>
<protein>
    <recommendedName>
        <fullName evidence="7">2,3-dihydroxybenzoate-AMP ligase</fullName>
    </recommendedName>
</protein>
<dbReference type="SUPFAM" id="SSF56801">
    <property type="entry name" value="Acetyl-CoA synthetase-like"/>
    <property type="match status" value="1"/>
</dbReference>
<gene>
    <name evidence="5" type="ORF">AXF15_01785</name>
</gene>